<feature type="compositionally biased region" description="Polar residues" evidence="1">
    <location>
        <begin position="121"/>
        <end position="134"/>
    </location>
</feature>
<protein>
    <submittedName>
        <fullName evidence="2">Uncharacterized protein</fullName>
    </submittedName>
</protein>
<evidence type="ECO:0000256" key="1">
    <source>
        <dbReference type="SAM" id="MobiDB-lite"/>
    </source>
</evidence>
<feature type="compositionally biased region" description="Pro residues" evidence="1">
    <location>
        <begin position="74"/>
        <end position="83"/>
    </location>
</feature>
<feature type="region of interest" description="Disordered" evidence="1">
    <location>
        <begin position="18"/>
        <end position="90"/>
    </location>
</feature>
<dbReference type="EMBL" id="HACA01013020">
    <property type="protein sequence ID" value="CDW30381.1"/>
    <property type="molecule type" value="Transcribed_RNA"/>
</dbReference>
<name>A0A0K2TYF1_LEPSM</name>
<feature type="region of interest" description="Disordered" evidence="1">
    <location>
        <begin position="112"/>
        <end position="135"/>
    </location>
</feature>
<reference evidence="2" key="1">
    <citation type="submission" date="2014-05" db="EMBL/GenBank/DDBJ databases">
        <authorList>
            <person name="Chronopoulou M."/>
        </authorList>
    </citation>
    <scope>NUCLEOTIDE SEQUENCE</scope>
    <source>
        <tissue evidence="2">Whole organism</tissue>
    </source>
</reference>
<evidence type="ECO:0000313" key="2">
    <source>
        <dbReference type="EMBL" id="CDW30381.1"/>
    </source>
</evidence>
<organism evidence="2">
    <name type="scientific">Lepeophtheirus salmonis</name>
    <name type="common">Salmon louse</name>
    <name type="synonym">Caligus salmonis</name>
    <dbReference type="NCBI Taxonomy" id="72036"/>
    <lineage>
        <taxon>Eukaryota</taxon>
        <taxon>Metazoa</taxon>
        <taxon>Ecdysozoa</taxon>
        <taxon>Arthropoda</taxon>
        <taxon>Crustacea</taxon>
        <taxon>Multicrustacea</taxon>
        <taxon>Hexanauplia</taxon>
        <taxon>Copepoda</taxon>
        <taxon>Siphonostomatoida</taxon>
        <taxon>Caligidae</taxon>
        <taxon>Lepeophtheirus</taxon>
    </lineage>
</organism>
<dbReference type="AlphaFoldDB" id="A0A0K2TYF1"/>
<sequence length="161" mass="18266">MSCSELFPEKSKDILIYHENEFQGLQEPENQEEFDYLEDSDSTRMEDTKKSNNSDDTQEWSPSPPERDSTDLIPPIPHKPPPSFLMTALPPSRKIGRSIVPRMKRIFEKGRSCEPELEYPSSKSRTAFDGNSNKPGFVNKCVNKVKHLMTNSTSGSTTSSH</sequence>
<accession>A0A0K2TYF1</accession>
<proteinExistence type="predicted"/>
<feature type="compositionally biased region" description="Acidic residues" evidence="1">
    <location>
        <begin position="29"/>
        <end position="40"/>
    </location>
</feature>
<feature type="compositionally biased region" description="Basic and acidic residues" evidence="1">
    <location>
        <begin position="41"/>
        <end position="53"/>
    </location>
</feature>